<proteinExistence type="predicted"/>
<dbReference type="EMBL" id="ML122326">
    <property type="protein sequence ID" value="RPD53225.1"/>
    <property type="molecule type" value="Genomic_DNA"/>
</dbReference>
<evidence type="ECO:0000313" key="3">
    <source>
        <dbReference type="Proteomes" id="UP000313359"/>
    </source>
</evidence>
<name>A0A5C2RRT5_9APHY</name>
<protein>
    <submittedName>
        <fullName evidence="2">Uncharacterized protein</fullName>
    </submittedName>
</protein>
<sequence>MQLNASAGSIVSSGARDFSSALQSVASSQAATIRIQDCPRYPRLHSRLHLGHPHPPSLQEDMQGPVFVSTISDVMTSAVASASASSLVEATSTAVATTSATHSSSTKASESSAHHSSSTHKASSTSSSVKEHATSGSSAPSPVR</sequence>
<dbReference type="AlphaFoldDB" id="A0A5C2RRT5"/>
<keyword evidence="3" id="KW-1185">Reference proteome</keyword>
<feature type="compositionally biased region" description="Low complexity" evidence="1">
    <location>
        <begin position="90"/>
        <end position="128"/>
    </location>
</feature>
<gene>
    <name evidence="2" type="ORF">L227DRAFT_403460</name>
</gene>
<dbReference type="Proteomes" id="UP000313359">
    <property type="component" value="Unassembled WGS sequence"/>
</dbReference>
<reference evidence="2" key="1">
    <citation type="journal article" date="2018" name="Genome Biol. Evol.">
        <title>Genomics and development of Lentinus tigrinus, a white-rot wood-decaying mushroom with dimorphic fruiting bodies.</title>
        <authorList>
            <person name="Wu B."/>
            <person name="Xu Z."/>
            <person name="Knudson A."/>
            <person name="Carlson A."/>
            <person name="Chen N."/>
            <person name="Kovaka S."/>
            <person name="LaButti K."/>
            <person name="Lipzen A."/>
            <person name="Pennachio C."/>
            <person name="Riley R."/>
            <person name="Schakwitz W."/>
            <person name="Umezawa K."/>
            <person name="Ohm R.A."/>
            <person name="Grigoriev I.V."/>
            <person name="Nagy L.G."/>
            <person name="Gibbons J."/>
            <person name="Hibbett D."/>
        </authorList>
    </citation>
    <scope>NUCLEOTIDE SEQUENCE [LARGE SCALE GENOMIC DNA]</scope>
    <source>
        <strain evidence="2">ALCF2SS1-6</strain>
    </source>
</reference>
<evidence type="ECO:0000256" key="1">
    <source>
        <dbReference type="SAM" id="MobiDB-lite"/>
    </source>
</evidence>
<organism evidence="2 3">
    <name type="scientific">Lentinus tigrinus ALCF2SS1-6</name>
    <dbReference type="NCBI Taxonomy" id="1328759"/>
    <lineage>
        <taxon>Eukaryota</taxon>
        <taxon>Fungi</taxon>
        <taxon>Dikarya</taxon>
        <taxon>Basidiomycota</taxon>
        <taxon>Agaricomycotina</taxon>
        <taxon>Agaricomycetes</taxon>
        <taxon>Polyporales</taxon>
        <taxon>Polyporaceae</taxon>
        <taxon>Lentinus</taxon>
    </lineage>
</organism>
<evidence type="ECO:0000313" key="2">
    <source>
        <dbReference type="EMBL" id="RPD53225.1"/>
    </source>
</evidence>
<feature type="region of interest" description="Disordered" evidence="1">
    <location>
        <begin position="90"/>
        <end position="144"/>
    </location>
</feature>
<accession>A0A5C2RRT5</accession>
<feature type="region of interest" description="Disordered" evidence="1">
    <location>
        <begin position="45"/>
        <end position="64"/>
    </location>
</feature>